<dbReference type="Gene3D" id="3.40.50.10770">
    <property type="entry name" value="Hypothetical protein VC1899 like domain (Restriction endonuclease-like)"/>
    <property type="match status" value="1"/>
</dbReference>
<dbReference type="RefSeq" id="WP_093089556.1">
    <property type="nucleotide sequence ID" value="NZ_FNBE01000023.1"/>
</dbReference>
<dbReference type="AlphaFoldDB" id="A0A1G8CQZ9"/>
<feature type="transmembrane region" description="Helical" evidence="1">
    <location>
        <begin position="45"/>
        <end position="64"/>
    </location>
</feature>
<protein>
    <submittedName>
        <fullName evidence="2">CRISPR-associated protein (Cas_Cas02710)</fullName>
    </submittedName>
</protein>
<keyword evidence="1" id="KW-0472">Membrane</keyword>
<keyword evidence="1" id="KW-1133">Transmembrane helix</keyword>
<evidence type="ECO:0000313" key="2">
    <source>
        <dbReference type="EMBL" id="SDH47931.1"/>
    </source>
</evidence>
<gene>
    <name evidence="2" type="ORF">SAMN05216377_12334</name>
</gene>
<dbReference type="STRING" id="366584.SAMN05216377_12334"/>
<name>A0A1G8CQZ9_PSEOR</name>
<sequence length="243" mass="26138">MSSLRRLLTGASAYLGSVFVGVLFAPVLPDVAVDLFGNDDWRDPLLRLAAVVLVLIACVALYRFQIVRAARRAARIGLALEGLEQREVLVIPVGHRSGYTARAVRTGQRTSTEWLVDSCRPAVLVAVGTPQVTVMRAALREGLEADGVAVEWVELSDGGDPEVAVAEAQSLVVGLLERRGWRDRPSYVDTTGGTVAMSFAMLRVGALLATTCVYVASEIRNREVVPGSQRARAFDPILLTPGQ</sequence>
<dbReference type="Proteomes" id="UP000198967">
    <property type="component" value="Unassembled WGS sequence"/>
</dbReference>
<organism evidence="2 3">
    <name type="scientific">Pseudonocardia oroxyli</name>
    <dbReference type="NCBI Taxonomy" id="366584"/>
    <lineage>
        <taxon>Bacteria</taxon>
        <taxon>Bacillati</taxon>
        <taxon>Actinomycetota</taxon>
        <taxon>Actinomycetes</taxon>
        <taxon>Pseudonocardiales</taxon>
        <taxon>Pseudonocardiaceae</taxon>
        <taxon>Pseudonocardia</taxon>
    </lineage>
</organism>
<accession>A0A1G8CQZ9</accession>
<reference evidence="2 3" key="1">
    <citation type="submission" date="2016-10" db="EMBL/GenBank/DDBJ databases">
        <authorList>
            <person name="de Groot N.N."/>
        </authorList>
    </citation>
    <scope>NUCLEOTIDE SEQUENCE [LARGE SCALE GENOMIC DNA]</scope>
    <source>
        <strain evidence="2 3">CGMCC 4.3143</strain>
    </source>
</reference>
<evidence type="ECO:0000256" key="1">
    <source>
        <dbReference type="SAM" id="Phobius"/>
    </source>
</evidence>
<keyword evidence="1" id="KW-0812">Transmembrane</keyword>
<dbReference type="EMBL" id="FNBE01000023">
    <property type="protein sequence ID" value="SDH47931.1"/>
    <property type="molecule type" value="Genomic_DNA"/>
</dbReference>
<feature type="transmembrane region" description="Helical" evidence="1">
    <location>
        <begin position="7"/>
        <end position="25"/>
    </location>
</feature>
<keyword evidence="3" id="KW-1185">Reference proteome</keyword>
<evidence type="ECO:0000313" key="3">
    <source>
        <dbReference type="Proteomes" id="UP000198967"/>
    </source>
</evidence>
<proteinExistence type="predicted"/>